<evidence type="ECO:0000259" key="3">
    <source>
        <dbReference type="Pfam" id="PF05368"/>
    </source>
</evidence>
<dbReference type="PANTHER" id="PTHR47706">
    <property type="entry name" value="NMRA-LIKE FAMILY PROTEIN"/>
    <property type="match status" value="1"/>
</dbReference>
<dbReference type="SUPFAM" id="SSF50129">
    <property type="entry name" value="GroES-like"/>
    <property type="match status" value="1"/>
</dbReference>
<proteinExistence type="predicted"/>
<evidence type="ECO:0000256" key="2">
    <source>
        <dbReference type="ARBA" id="ARBA00023002"/>
    </source>
</evidence>
<dbReference type="InterPro" id="IPR051609">
    <property type="entry name" value="NmrA/Isoflavone_reductase-like"/>
</dbReference>
<dbReference type="AlphaFoldDB" id="A0A4R8TDT2"/>
<evidence type="ECO:0000313" key="6">
    <source>
        <dbReference type="Proteomes" id="UP000295604"/>
    </source>
</evidence>
<sequence>MPDLSELQNRAVVLQQQGQPTTIERRPIPSPGPGSVVVRVLAASVRANSPDVYRNSQSGHQLPLPCVPGFYAIARVFGLGPDATRLKPGQLVFFDPYIQGRDRGGLYISGMMEGFDEGSLKLSRGEWRDSTYADYAKVPLENCHPLNEQRLLGRIERGGLGYSIEDLCHLFSMAIPFGGLADIDVKSGDTVIIAPSTGRYGSAAVQLAIAMGAHVVAIGRNGNILSQLAATNKRISTVSGTMGRLFTEELLKGSNHTVTAITRQDSKANIPEGVLIARVDYEDEGSLVRALEGQQYLIITLNVFAPQDTQTKLVRAAAKAGVPYVMPNCWGPDPANEALLAESLLGPLFQGAVKEIEQLCVSEWIIMSCGFWYEFSLGGSPNRYGFDMKNKSLILFDDDSVKITTSTFAQCGRAIARFLSLKWLPEDENDQSPSVQKWANDVFYISSFLVSQKDMFESVKRVTNTTDADWKITHENTQERWKAGKLALQAGDRNGFSKMMYTRIFYPSGDGDFESKYGLANEAIGLPQDDLDAATTEGIRMALSGELDNYS</sequence>
<dbReference type="Gene3D" id="3.90.180.10">
    <property type="entry name" value="Medium-chain alcohol dehydrogenases, catalytic domain"/>
    <property type="match status" value="1"/>
</dbReference>
<dbReference type="SUPFAM" id="SSF51735">
    <property type="entry name" value="NAD(P)-binding Rossmann-fold domains"/>
    <property type="match status" value="2"/>
</dbReference>
<dbReference type="Pfam" id="PF05368">
    <property type="entry name" value="NmrA"/>
    <property type="match status" value="1"/>
</dbReference>
<protein>
    <submittedName>
        <fullName evidence="5">Alcohol dehydrogenase</fullName>
    </submittedName>
</protein>
<feature type="domain" description="NmrA-like" evidence="3">
    <location>
        <begin position="239"/>
        <end position="334"/>
    </location>
</feature>
<dbReference type="GO" id="GO:0016491">
    <property type="term" value="F:oxidoreductase activity"/>
    <property type="evidence" value="ECO:0007669"/>
    <property type="project" value="UniProtKB-KW"/>
</dbReference>
<dbReference type="InterPro" id="IPR013154">
    <property type="entry name" value="ADH-like_N"/>
</dbReference>
<evidence type="ECO:0000256" key="1">
    <source>
        <dbReference type="ARBA" id="ARBA00022857"/>
    </source>
</evidence>
<keyword evidence="6" id="KW-1185">Reference proteome</keyword>
<dbReference type="Gene3D" id="3.40.50.720">
    <property type="entry name" value="NAD(P)-binding Rossmann-like Domain"/>
    <property type="match status" value="2"/>
</dbReference>
<comment type="caution">
    <text evidence="5">The sequence shown here is derived from an EMBL/GenBank/DDBJ whole genome shotgun (WGS) entry which is preliminary data.</text>
</comment>
<feature type="domain" description="Alcohol dehydrogenase-like N-terminal" evidence="4">
    <location>
        <begin position="32"/>
        <end position="147"/>
    </location>
</feature>
<evidence type="ECO:0000313" key="5">
    <source>
        <dbReference type="EMBL" id="TEA15245.1"/>
    </source>
</evidence>
<keyword evidence="2" id="KW-0560">Oxidoreductase</keyword>
<dbReference type="InterPro" id="IPR011032">
    <property type="entry name" value="GroES-like_sf"/>
</dbReference>
<dbReference type="InterPro" id="IPR036291">
    <property type="entry name" value="NAD(P)-bd_dom_sf"/>
</dbReference>
<evidence type="ECO:0000259" key="4">
    <source>
        <dbReference type="Pfam" id="PF08240"/>
    </source>
</evidence>
<dbReference type="EMBL" id="QAPF01000137">
    <property type="protein sequence ID" value="TEA15245.1"/>
    <property type="molecule type" value="Genomic_DNA"/>
</dbReference>
<name>A0A4R8TDT2_9PEZI</name>
<accession>A0A4R8TDT2</accession>
<dbReference type="Pfam" id="PF08240">
    <property type="entry name" value="ADH_N"/>
    <property type="match status" value="1"/>
</dbReference>
<keyword evidence="1" id="KW-0521">NADP</keyword>
<gene>
    <name evidence="5" type="primary">adhA-1</name>
    <name evidence="5" type="ORF">C8034_v002438</name>
</gene>
<dbReference type="PANTHER" id="PTHR47706:SF7">
    <property type="entry name" value="CIPA-LIKE, PUTATIVE (AFU_ORTHOLOGUE AFUA_1G01630)-RELATED"/>
    <property type="match status" value="1"/>
</dbReference>
<organism evidence="5 6">
    <name type="scientific">Colletotrichum sidae</name>
    <dbReference type="NCBI Taxonomy" id="1347389"/>
    <lineage>
        <taxon>Eukaryota</taxon>
        <taxon>Fungi</taxon>
        <taxon>Dikarya</taxon>
        <taxon>Ascomycota</taxon>
        <taxon>Pezizomycotina</taxon>
        <taxon>Sordariomycetes</taxon>
        <taxon>Hypocreomycetidae</taxon>
        <taxon>Glomerellales</taxon>
        <taxon>Glomerellaceae</taxon>
        <taxon>Colletotrichum</taxon>
        <taxon>Colletotrichum orbiculare species complex</taxon>
    </lineage>
</organism>
<dbReference type="InterPro" id="IPR008030">
    <property type="entry name" value="NmrA-like"/>
</dbReference>
<reference evidence="5 6" key="1">
    <citation type="submission" date="2018-11" db="EMBL/GenBank/DDBJ databases">
        <title>Genome sequence and assembly of Colletotrichum sidae.</title>
        <authorList>
            <person name="Gan P."/>
            <person name="Shirasu K."/>
        </authorList>
    </citation>
    <scope>NUCLEOTIDE SEQUENCE [LARGE SCALE GENOMIC DNA]</scope>
    <source>
        <strain evidence="5 6">CBS 518.97</strain>
    </source>
</reference>
<dbReference type="Proteomes" id="UP000295604">
    <property type="component" value="Unassembled WGS sequence"/>
</dbReference>